<keyword evidence="9 10" id="KW-1208">Phospholipid metabolism</keyword>
<comment type="pathway">
    <text evidence="10">Lipid metabolism; phospholipid metabolism.</text>
</comment>
<dbReference type="EC" id="2.3.1.275" evidence="10"/>
<evidence type="ECO:0000313" key="11">
    <source>
        <dbReference type="EMBL" id="EIM56295.1"/>
    </source>
</evidence>
<evidence type="ECO:0000256" key="3">
    <source>
        <dbReference type="ARBA" id="ARBA00022679"/>
    </source>
</evidence>
<sequence length="217" mass="23856">MSERIICLIIGYAFGLIQTSYIYSKANGVDIRKMGSGNAGTTNALRTMGAKAGVITLLGDVFKCVLAVLVTWLLFRNSHPSLFPLLKIWTAAGVILGHDFPFYMKFKGGKGIAATAGMVLSFGDWRLLVLAIICFFGFFLVTHYVSLGSIFLSIGFFAGMLVFCILGHYSMTQPHLTEMCVLTAVLAALNIWQHRANIQRLVAGNERKTYLTKKSDQ</sequence>
<dbReference type="Pfam" id="PF02660">
    <property type="entry name" value="G3P_acyltransf"/>
    <property type="match status" value="1"/>
</dbReference>
<gene>
    <name evidence="10" type="primary">plsY</name>
    <name evidence="11" type="ORF">EubceDRAFT1_0443</name>
</gene>
<dbReference type="GO" id="GO:0005886">
    <property type="term" value="C:plasma membrane"/>
    <property type="evidence" value="ECO:0007669"/>
    <property type="project" value="UniProtKB-SubCell"/>
</dbReference>
<dbReference type="UniPathway" id="UPA00085"/>
<comment type="catalytic activity">
    <reaction evidence="10">
        <text>an acyl phosphate + sn-glycerol 3-phosphate = a 1-acyl-sn-glycero-3-phosphate + phosphate</text>
        <dbReference type="Rhea" id="RHEA:34075"/>
        <dbReference type="ChEBI" id="CHEBI:43474"/>
        <dbReference type="ChEBI" id="CHEBI:57597"/>
        <dbReference type="ChEBI" id="CHEBI:57970"/>
        <dbReference type="ChEBI" id="CHEBI:59918"/>
        <dbReference type="EC" id="2.3.1.275"/>
    </reaction>
</comment>
<dbReference type="eggNOG" id="COG0344">
    <property type="taxonomic scope" value="Bacteria"/>
</dbReference>
<keyword evidence="6 10" id="KW-0443">Lipid metabolism</keyword>
<keyword evidence="2 10" id="KW-0444">Lipid biosynthesis</keyword>
<comment type="function">
    <text evidence="10">Catalyzes the transfer of an acyl group from acyl-phosphate (acyl-PO(4)) to glycerol-3-phosphate (G3P) to form lysophosphatidic acid (LPA). This enzyme utilizes acyl-phosphate as fatty acyl donor, but not acyl-CoA or acyl-ACP.</text>
</comment>
<dbReference type="GO" id="GO:0043772">
    <property type="term" value="F:acyl-phosphate glycerol-3-phosphate acyltransferase activity"/>
    <property type="evidence" value="ECO:0007669"/>
    <property type="project" value="UniProtKB-UniRule"/>
</dbReference>
<dbReference type="NCBIfam" id="TIGR00023">
    <property type="entry name" value="glycerol-3-phosphate 1-O-acyltransferase PlsY"/>
    <property type="match status" value="1"/>
</dbReference>
<dbReference type="STRING" id="633697.EubceDRAFT1_0443"/>
<protein>
    <recommendedName>
        <fullName evidence="10">Glycerol-3-phosphate acyltransferase</fullName>
    </recommendedName>
    <alternativeName>
        <fullName evidence="10">Acyl-PO4 G3P acyltransferase</fullName>
    </alternativeName>
    <alternativeName>
        <fullName evidence="10">Acyl-phosphate--glycerol-3-phosphate acyltransferase</fullName>
    </alternativeName>
    <alternativeName>
        <fullName evidence="10">G3P acyltransferase</fullName>
        <shortName evidence="10">GPAT</shortName>
        <ecNumber evidence="10">2.3.1.275</ecNumber>
    </alternativeName>
    <alternativeName>
        <fullName evidence="10">Lysophosphatidic acid synthase</fullName>
        <shortName evidence="10">LPA synthase</shortName>
    </alternativeName>
</protein>
<evidence type="ECO:0000256" key="2">
    <source>
        <dbReference type="ARBA" id="ARBA00022516"/>
    </source>
</evidence>
<dbReference type="OrthoDB" id="9777124at2"/>
<evidence type="ECO:0000313" key="12">
    <source>
        <dbReference type="Proteomes" id="UP000005753"/>
    </source>
</evidence>
<keyword evidence="1 10" id="KW-1003">Cell membrane</keyword>
<evidence type="ECO:0000256" key="5">
    <source>
        <dbReference type="ARBA" id="ARBA00022989"/>
    </source>
</evidence>
<dbReference type="PANTHER" id="PTHR30309">
    <property type="entry name" value="INNER MEMBRANE PROTEIN YGIH"/>
    <property type="match status" value="1"/>
</dbReference>
<feature type="transmembrane region" description="Helical" evidence="10">
    <location>
        <begin position="81"/>
        <end position="104"/>
    </location>
</feature>
<feature type="transmembrane region" description="Helical" evidence="10">
    <location>
        <begin position="6"/>
        <end position="24"/>
    </location>
</feature>
<comment type="subcellular location">
    <subcellularLocation>
        <location evidence="10">Cell membrane</location>
        <topology evidence="10">Multi-pass membrane protein</topology>
    </subcellularLocation>
</comment>
<feature type="transmembrane region" description="Helical" evidence="10">
    <location>
        <begin position="54"/>
        <end position="75"/>
    </location>
</feature>
<dbReference type="HAMAP" id="MF_01043">
    <property type="entry name" value="PlsY"/>
    <property type="match status" value="1"/>
</dbReference>
<comment type="subunit">
    <text evidence="10">Probably interacts with PlsX.</text>
</comment>
<evidence type="ECO:0000256" key="6">
    <source>
        <dbReference type="ARBA" id="ARBA00023098"/>
    </source>
</evidence>
<keyword evidence="11" id="KW-0012">Acyltransferase</keyword>
<evidence type="ECO:0000256" key="10">
    <source>
        <dbReference type="HAMAP-Rule" id="MF_01043"/>
    </source>
</evidence>
<evidence type="ECO:0000256" key="4">
    <source>
        <dbReference type="ARBA" id="ARBA00022692"/>
    </source>
</evidence>
<evidence type="ECO:0000256" key="1">
    <source>
        <dbReference type="ARBA" id="ARBA00022475"/>
    </source>
</evidence>
<keyword evidence="5 10" id="KW-1133">Transmembrane helix</keyword>
<dbReference type="HOGENOM" id="CLU_081254_3_0_9"/>
<dbReference type="Proteomes" id="UP000005753">
    <property type="component" value="Chromosome"/>
</dbReference>
<name>I5AR72_EUBC6</name>
<reference evidence="11 12" key="1">
    <citation type="submission" date="2010-08" db="EMBL/GenBank/DDBJ databases">
        <authorList>
            <consortium name="US DOE Joint Genome Institute (JGI-PGF)"/>
            <person name="Lucas S."/>
            <person name="Copeland A."/>
            <person name="Lapidus A."/>
            <person name="Cheng J.-F."/>
            <person name="Bruce D."/>
            <person name="Goodwin L."/>
            <person name="Pitluck S."/>
            <person name="Land M.L."/>
            <person name="Hauser L."/>
            <person name="Chang Y.-J."/>
            <person name="Anderson I.J."/>
            <person name="Johnson E."/>
            <person name="Mulhopadhyay B."/>
            <person name="Kyrpides N."/>
            <person name="Woyke T.J."/>
        </authorList>
    </citation>
    <scope>NUCLEOTIDE SEQUENCE [LARGE SCALE GENOMIC DNA]</scope>
    <source>
        <strain evidence="11 12">6</strain>
    </source>
</reference>
<reference evidence="11 12" key="2">
    <citation type="submission" date="2012-02" db="EMBL/GenBank/DDBJ databases">
        <title>Improved High-Quality Draft sequence of Eubacterium cellulosolvens 6.</title>
        <authorList>
            <consortium name="US DOE Joint Genome Institute"/>
            <person name="Lucas S."/>
            <person name="Han J."/>
            <person name="Lapidus A."/>
            <person name="Cheng J.-F."/>
            <person name="Goodwin L."/>
            <person name="Pitluck S."/>
            <person name="Peters L."/>
            <person name="Mikhailova N."/>
            <person name="Gu W."/>
            <person name="Detter J.C."/>
            <person name="Han C."/>
            <person name="Tapia R."/>
            <person name="Land M."/>
            <person name="Hauser L."/>
            <person name="Kyrpides N."/>
            <person name="Ivanova N."/>
            <person name="Pagani I."/>
            <person name="Johnson E."/>
            <person name="Mukhopadhyay B."/>
            <person name="Anderson I."/>
            <person name="Woyke T."/>
        </authorList>
    </citation>
    <scope>NUCLEOTIDE SEQUENCE [LARGE SCALE GENOMIC DNA]</scope>
    <source>
        <strain evidence="11 12">6</strain>
    </source>
</reference>
<comment type="similarity">
    <text evidence="10">Belongs to the PlsY family.</text>
</comment>
<keyword evidence="12" id="KW-1185">Reference proteome</keyword>
<dbReference type="AlphaFoldDB" id="I5AR72"/>
<evidence type="ECO:0000256" key="8">
    <source>
        <dbReference type="ARBA" id="ARBA00023209"/>
    </source>
</evidence>
<dbReference type="SMART" id="SM01207">
    <property type="entry name" value="G3P_acyltransf"/>
    <property type="match status" value="1"/>
</dbReference>
<accession>I5AR72</accession>
<proteinExistence type="inferred from homology"/>
<keyword evidence="7 10" id="KW-0472">Membrane</keyword>
<organism evidence="11 12">
    <name type="scientific">Eubacterium cellulosolvens (strain ATCC 43171 / JCM 9499 / 6)</name>
    <name type="common">Cillobacterium cellulosolvens</name>
    <dbReference type="NCBI Taxonomy" id="633697"/>
    <lineage>
        <taxon>Bacteria</taxon>
        <taxon>Bacillati</taxon>
        <taxon>Bacillota</taxon>
        <taxon>Clostridia</taxon>
        <taxon>Eubacteriales</taxon>
        <taxon>Eubacteriaceae</taxon>
        <taxon>Eubacterium</taxon>
    </lineage>
</organism>
<dbReference type="PANTHER" id="PTHR30309:SF0">
    <property type="entry name" value="GLYCEROL-3-PHOSPHATE ACYLTRANSFERASE-RELATED"/>
    <property type="match status" value="1"/>
</dbReference>
<dbReference type="GO" id="GO:0008654">
    <property type="term" value="P:phospholipid biosynthetic process"/>
    <property type="evidence" value="ECO:0007669"/>
    <property type="project" value="UniProtKB-UniRule"/>
</dbReference>
<keyword evidence="3 10" id="KW-0808">Transferase</keyword>
<evidence type="ECO:0000256" key="7">
    <source>
        <dbReference type="ARBA" id="ARBA00023136"/>
    </source>
</evidence>
<dbReference type="EMBL" id="CM001487">
    <property type="protein sequence ID" value="EIM56295.1"/>
    <property type="molecule type" value="Genomic_DNA"/>
</dbReference>
<evidence type="ECO:0000256" key="9">
    <source>
        <dbReference type="ARBA" id="ARBA00023264"/>
    </source>
</evidence>
<dbReference type="InterPro" id="IPR003811">
    <property type="entry name" value="G3P_acylTferase_PlsY"/>
</dbReference>
<feature type="transmembrane region" description="Helical" evidence="10">
    <location>
        <begin position="150"/>
        <end position="169"/>
    </location>
</feature>
<keyword evidence="8 10" id="KW-0594">Phospholipid biosynthesis</keyword>
<keyword evidence="4 10" id="KW-0812">Transmembrane</keyword>
<feature type="transmembrane region" description="Helical" evidence="10">
    <location>
        <begin position="125"/>
        <end position="144"/>
    </location>
</feature>